<accession>A0A6A3HTY3</accession>
<keyword evidence="6" id="KW-1185">Reference proteome</keyword>
<sequence>MPTTYRQAALAAKTIAASVALACALMLQRNPPENVFTFEAAIAFESMLDDKSYNAWFCRHLRCTQETFRKRCSFLRTHFPTKPYKKYSFERAVACTLFHLGSSGGFRETAQAFGVSKAWCIVNVNAVVRELAAMRAKCIRLPQTLEEWDPIIDGFRQ</sequence>
<dbReference type="AlphaFoldDB" id="A0A6A3HTY3"/>
<evidence type="ECO:0000256" key="1">
    <source>
        <dbReference type="SAM" id="SignalP"/>
    </source>
</evidence>
<feature type="chain" id="PRO_5036379675" description="DDE Tnp4 domain-containing protein" evidence="1">
    <location>
        <begin position="25"/>
        <end position="157"/>
    </location>
</feature>
<comment type="caution">
    <text evidence="2">The sequence shown here is derived from an EMBL/GenBank/DDBJ whole genome shotgun (WGS) entry which is preliminary data.</text>
</comment>
<dbReference type="Proteomes" id="UP000435112">
    <property type="component" value="Unassembled WGS sequence"/>
</dbReference>
<dbReference type="EMBL" id="QXFT01004096">
    <property type="protein sequence ID" value="KAE9280294.1"/>
    <property type="molecule type" value="Genomic_DNA"/>
</dbReference>
<dbReference type="EMBL" id="QXFU01003938">
    <property type="protein sequence ID" value="KAE8971754.1"/>
    <property type="molecule type" value="Genomic_DNA"/>
</dbReference>
<dbReference type="EMBL" id="QXFV01003756">
    <property type="protein sequence ID" value="KAE8974132.1"/>
    <property type="molecule type" value="Genomic_DNA"/>
</dbReference>
<dbReference type="Proteomes" id="UP000434957">
    <property type="component" value="Unassembled WGS sequence"/>
</dbReference>
<proteinExistence type="predicted"/>
<evidence type="ECO:0000313" key="3">
    <source>
        <dbReference type="EMBL" id="KAE8974132.1"/>
    </source>
</evidence>
<dbReference type="OrthoDB" id="6764841at2759"/>
<organism evidence="2 7">
    <name type="scientific">Phytophthora rubi</name>
    <dbReference type="NCBI Taxonomy" id="129364"/>
    <lineage>
        <taxon>Eukaryota</taxon>
        <taxon>Sar</taxon>
        <taxon>Stramenopiles</taxon>
        <taxon>Oomycota</taxon>
        <taxon>Peronosporomycetes</taxon>
        <taxon>Peronosporales</taxon>
        <taxon>Peronosporaceae</taxon>
        <taxon>Phytophthora</taxon>
    </lineage>
</organism>
<protein>
    <recommendedName>
        <fullName evidence="8">DDE Tnp4 domain-containing protein</fullName>
    </recommendedName>
</protein>
<evidence type="ECO:0000313" key="2">
    <source>
        <dbReference type="EMBL" id="KAE8971754.1"/>
    </source>
</evidence>
<reference evidence="5 7" key="1">
    <citation type="submission" date="2018-09" db="EMBL/GenBank/DDBJ databases">
        <title>Genomic investigation of the strawberry pathogen Phytophthora fragariae indicates pathogenicity is determined by transcriptional variation in three key races.</title>
        <authorList>
            <person name="Adams T.M."/>
            <person name="Armitage A.D."/>
            <person name="Sobczyk M.K."/>
            <person name="Bates H.J."/>
            <person name="Dunwell J.M."/>
            <person name="Nellist C.F."/>
            <person name="Harrison R.J."/>
        </authorList>
    </citation>
    <scope>NUCLEOTIDE SEQUENCE [LARGE SCALE GENOMIC DNA]</scope>
    <source>
        <strain evidence="3 5">SCRP249</strain>
        <strain evidence="2 7">SCRP324</strain>
        <strain evidence="4 6">SCRP333</strain>
    </source>
</reference>
<dbReference type="Proteomes" id="UP000429607">
    <property type="component" value="Unassembled WGS sequence"/>
</dbReference>
<gene>
    <name evidence="3" type="ORF">PR001_g26090</name>
    <name evidence="2" type="ORF">PR002_g26723</name>
    <name evidence="4" type="ORF">PR003_g27999</name>
</gene>
<evidence type="ECO:0000313" key="5">
    <source>
        <dbReference type="Proteomes" id="UP000429607"/>
    </source>
</evidence>
<evidence type="ECO:0000313" key="4">
    <source>
        <dbReference type="EMBL" id="KAE9280294.1"/>
    </source>
</evidence>
<feature type="signal peptide" evidence="1">
    <location>
        <begin position="1"/>
        <end position="24"/>
    </location>
</feature>
<evidence type="ECO:0000313" key="6">
    <source>
        <dbReference type="Proteomes" id="UP000434957"/>
    </source>
</evidence>
<name>A0A6A3HTY3_9STRA</name>
<evidence type="ECO:0000313" key="7">
    <source>
        <dbReference type="Proteomes" id="UP000435112"/>
    </source>
</evidence>
<evidence type="ECO:0008006" key="8">
    <source>
        <dbReference type="Google" id="ProtNLM"/>
    </source>
</evidence>
<keyword evidence="1" id="KW-0732">Signal</keyword>